<dbReference type="RefSeq" id="WP_010940099.1">
    <property type="nucleotide sequence ID" value="NC_002937.3"/>
</dbReference>
<dbReference type="AlphaFoldDB" id="Q727M2"/>
<dbReference type="EMBL" id="AE017285">
    <property type="protein sequence ID" value="AAS97305.1"/>
    <property type="molecule type" value="Genomic_DNA"/>
</dbReference>
<dbReference type="KEGG" id="dvu:DVU_2833"/>
<evidence type="ECO:0000313" key="2">
    <source>
        <dbReference type="Proteomes" id="UP000002194"/>
    </source>
</evidence>
<proteinExistence type="predicted"/>
<protein>
    <submittedName>
        <fullName evidence="1">Uncharacterized protein</fullName>
    </submittedName>
</protein>
<dbReference type="HOGENOM" id="CLU_2179640_0_0_7"/>
<accession>Q727M2</accession>
<reference evidence="1 2" key="1">
    <citation type="journal article" date="2004" name="Nat. Biotechnol.">
        <title>The genome sequence of the anaerobic, sulfate-reducing bacterium Desulfovibrio vulgaris Hildenborough.</title>
        <authorList>
            <person name="Heidelberg J.F."/>
            <person name="Seshadri R."/>
            <person name="Haveman S.A."/>
            <person name="Hemme C.L."/>
            <person name="Paulsen I.T."/>
            <person name="Kolonay J.F."/>
            <person name="Eisen J.A."/>
            <person name="Ward N."/>
            <person name="Methe B."/>
            <person name="Brinkac L.M."/>
            <person name="Daugherty S.C."/>
            <person name="Deboy R.T."/>
            <person name="Dodson R.J."/>
            <person name="Durkin A.S."/>
            <person name="Madupu R."/>
            <person name="Nelson W.C."/>
            <person name="Sullivan S.A."/>
            <person name="Fouts D."/>
            <person name="Haft D.H."/>
            <person name="Selengut J."/>
            <person name="Peterson J.D."/>
            <person name="Davidsen T.M."/>
            <person name="Zafar N."/>
            <person name="Zhou L."/>
            <person name="Radune D."/>
            <person name="Dimitrov G."/>
            <person name="Hance M."/>
            <person name="Tran K."/>
            <person name="Khouri H."/>
            <person name="Gill J."/>
            <person name="Utterback T.R."/>
            <person name="Feldblyum T.V."/>
            <person name="Wall J.D."/>
            <person name="Voordouw G."/>
            <person name="Fraser C.M."/>
        </authorList>
    </citation>
    <scope>NUCLEOTIDE SEQUENCE [LARGE SCALE GENOMIC DNA]</scope>
    <source>
        <strain evidence="2">ATCC 29579 / DSM 644 / NCIMB 8303 / VKM B-1760 / Hildenborough</strain>
    </source>
</reference>
<dbReference type="PaxDb" id="882-DVU_2833"/>
<gene>
    <name evidence="1" type="ordered locus">DVU_2833</name>
</gene>
<evidence type="ECO:0000313" key="1">
    <source>
        <dbReference type="EMBL" id="AAS97305.1"/>
    </source>
</evidence>
<dbReference type="EnsemblBacteria" id="AAS97305">
    <property type="protein sequence ID" value="AAS97305"/>
    <property type="gene ID" value="DVU_2833"/>
</dbReference>
<dbReference type="Proteomes" id="UP000002194">
    <property type="component" value="Chromosome"/>
</dbReference>
<dbReference type="STRING" id="882.DVU_2833"/>
<keyword evidence="2" id="KW-1185">Reference proteome</keyword>
<sequence length="109" mass="12265">MRIACVLKKLQDIAAEACRSEANALALYATVDSLLAWLEHQHRTLGLRGTFGERYASIRVSMEYLAGLRGPLSRSRDEIATTIRQDARVLEMTTLFGQRPDLMDVDLIE</sequence>
<name>Q727M2_NITV2</name>
<organism evidence="1 2">
    <name type="scientific">Nitratidesulfovibrio vulgaris (strain ATCC 29579 / DSM 644 / CCUG 34227 / NCIMB 8303 / VKM B-1760 / Hildenborough)</name>
    <name type="common">Desulfovibrio vulgaris</name>
    <dbReference type="NCBI Taxonomy" id="882"/>
    <lineage>
        <taxon>Bacteria</taxon>
        <taxon>Pseudomonadati</taxon>
        <taxon>Thermodesulfobacteriota</taxon>
        <taxon>Desulfovibrionia</taxon>
        <taxon>Desulfovibrionales</taxon>
        <taxon>Desulfovibrionaceae</taxon>
        <taxon>Nitratidesulfovibrio</taxon>
    </lineage>
</organism>